<evidence type="ECO:0000259" key="1">
    <source>
        <dbReference type="Pfam" id="PF00535"/>
    </source>
</evidence>
<dbReference type="AlphaFoldDB" id="A0A6C0KTF4"/>
<dbReference type="InterPro" id="IPR029044">
    <property type="entry name" value="Nucleotide-diphossugar_trans"/>
</dbReference>
<feature type="domain" description="Glycosyltransferase 2-like" evidence="1">
    <location>
        <begin position="7"/>
        <end position="131"/>
    </location>
</feature>
<dbReference type="Pfam" id="PF00535">
    <property type="entry name" value="Glycos_transf_2"/>
    <property type="match status" value="1"/>
</dbReference>
<sequence>MSLTIGVAICCYKGHIRKLQRLFDSIDGQSKRPDQVIVSCSSSVQEDIPYHPWVYSYPLTIIPIEKHQNAAQNRNYAASKLTTDIICFFDADDIMHPQRIEIIYDCFTKHNIKIFLHNTTLVHNMYDFVQPFETYTSYYYLKYALTKCEWGATVLTEPLPDSQIANGHVSVTREVFEQIKFKEEVEYQGKEDTVFSTDVIMAYPNQTMYCHNILSRYLPSGSTPIVEAPAEEQAEE</sequence>
<evidence type="ECO:0000313" key="2">
    <source>
        <dbReference type="EMBL" id="QHU20426.1"/>
    </source>
</evidence>
<dbReference type="PANTHER" id="PTHR22916:SF3">
    <property type="entry name" value="UDP-GLCNAC:BETAGAL BETA-1,3-N-ACETYLGLUCOSAMINYLTRANSFERASE-LIKE PROTEIN 1"/>
    <property type="match status" value="1"/>
</dbReference>
<reference evidence="2" key="1">
    <citation type="journal article" date="2020" name="Nature">
        <title>Giant virus diversity and host interactions through global metagenomics.</title>
        <authorList>
            <person name="Schulz F."/>
            <person name="Roux S."/>
            <person name="Paez-Espino D."/>
            <person name="Jungbluth S."/>
            <person name="Walsh D.A."/>
            <person name="Denef V.J."/>
            <person name="McMahon K.D."/>
            <person name="Konstantinidis K.T."/>
            <person name="Eloe-Fadrosh E.A."/>
            <person name="Kyrpides N.C."/>
            <person name="Woyke T."/>
        </authorList>
    </citation>
    <scope>NUCLEOTIDE SEQUENCE</scope>
    <source>
        <strain evidence="2">GVMAG-S-3300013093-109</strain>
    </source>
</reference>
<proteinExistence type="predicted"/>
<organism evidence="2">
    <name type="scientific">viral metagenome</name>
    <dbReference type="NCBI Taxonomy" id="1070528"/>
    <lineage>
        <taxon>unclassified sequences</taxon>
        <taxon>metagenomes</taxon>
        <taxon>organismal metagenomes</taxon>
    </lineage>
</organism>
<dbReference type="EMBL" id="MN740968">
    <property type="protein sequence ID" value="QHU20426.1"/>
    <property type="molecule type" value="Genomic_DNA"/>
</dbReference>
<dbReference type="SUPFAM" id="SSF53448">
    <property type="entry name" value="Nucleotide-diphospho-sugar transferases"/>
    <property type="match status" value="1"/>
</dbReference>
<protein>
    <recommendedName>
        <fullName evidence="1">Glycosyltransferase 2-like domain-containing protein</fullName>
    </recommendedName>
</protein>
<dbReference type="CDD" id="cd00761">
    <property type="entry name" value="Glyco_tranf_GTA_type"/>
    <property type="match status" value="1"/>
</dbReference>
<dbReference type="InterPro" id="IPR001173">
    <property type="entry name" value="Glyco_trans_2-like"/>
</dbReference>
<dbReference type="GO" id="GO:0016758">
    <property type="term" value="F:hexosyltransferase activity"/>
    <property type="evidence" value="ECO:0007669"/>
    <property type="project" value="UniProtKB-ARBA"/>
</dbReference>
<name>A0A6C0KTF4_9ZZZZ</name>
<dbReference type="Gene3D" id="3.90.550.10">
    <property type="entry name" value="Spore Coat Polysaccharide Biosynthesis Protein SpsA, Chain A"/>
    <property type="match status" value="1"/>
</dbReference>
<dbReference type="PANTHER" id="PTHR22916">
    <property type="entry name" value="GLYCOSYLTRANSFERASE"/>
    <property type="match status" value="1"/>
</dbReference>
<accession>A0A6C0KTF4</accession>